<feature type="domain" description="DUF7598" evidence="3">
    <location>
        <begin position="15"/>
        <end position="149"/>
    </location>
</feature>
<evidence type="ECO:0000256" key="2">
    <source>
        <dbReference type="SAM" id="Phobius"/>
    </source>
</evidence>
<feature type="region of interest" description="Disordered" evidence="1">
    <location>
        <begin position="221"/>
        <end position="247"/>
    </location>
</feature>
<feature type="transmembrane region" description="Helical" evidence="2">
    <location>
        <begin position="128"/>
        <end position="151"/>
    </location>
</feature>
<keyword evidence="2" id="KW-1133">Transmembrane helix</keyword>
<dbReference type="STRING" id="28573.A0A0U1LQ59"/>
<evidence type="ECO:0000259" key="3">
    <source>
        <dbReference type="Pfam" id="PF24535"/>
    </source>
</evidence>
<gene>
    <name evidence="4" type="ORF">PISL3812_02527</name>
</gene>
<dbReference type="EMBL" id="CVMT01000002">
    <property type="protein sequence ID" value="CRG85471.1"/>
    <property type="molecule type" value="Genomic_DNA"/>
</dbReference>
<name>A0A0U1LQ59_TALIS</name>
<dbReference type="Proteomes" id="UP000054383">
    <property type="component" value="Unassembled WGS sequence"/>
</dbReference>
<feature type="compositionally biased region" description="Polar residues" evidence="1">
    <location>
        <begin position="235"/>
        <end position="245"/>
    </location>
</feature>
<protein>
    <recommendedName>
        <fullName evidence="3">DUF7598 domain-containing protein</fullName>
    </recommendedName>
</protein>
<feature type="transmembrane region" description="Helical" evidence="2">
    <location>
        <begin position="21"/>
        <end position="44"/>
    </location>
</feature>
<keyword evidence="5" id="KW-1185">Reference proteome</keyword>
<dbReference type="InterPro" id="IPR056019">
    <property type="entry name" value="DUF7598"/>
</dbReference>
<dbReference type="Pfam" id="PF24535">
    <property type="entry name" value="DUF7598"/>
    <property type="match status" value="1"/>
</dbReference>
<evidence type="ECO:0000313" key="4">
    <source>
        <dbReference type="EMBL" id="CRG85471.1"/>
    </source>
</evidence>
<evidence type="ECO:0000313" key="5">
    <source>
        <dbReference type="Proteomes" id="UP000054383"/>
    </source>
</evidence>
<proteinExistence type="predicted"/>
<dbReference type="AlphaFoldDB" id="A0A0U1LQ59"/>
<dbReference type="OMA" id="IAFWRIV"/>
<dbReference type="OrthoDB" id="5327148at2759"/>
<evidence type="ECO:0000256" key="1">
    <source>
        <dbReference type="SAM" id="MobiDB-lite"/>
    </source>
</evidence>
<accession>A0A0U1LQ59</accession>
<feature type="transmembrane region" description="Helical" evidence="2">
    <location>
        <begin position="50"/>
        <end position="70"/>
    </location>
</feature>
<keyword evidence="2" id="KW-0472">Membrane</keyword>
<keyword evidence="2" id="KW-0812">Transmembrane</keyword>
<organism evidence="4 5">
    <name type="scientific">Talaromyces islandicus</name>
    <name type="common">Penicillium islandicum</name>
    <dbReference type="NCBI Taxonomy" id="28573"/>
    <lineage>
        <taxon>Eukaryota</taxon>
        <taxon>Fungi</taxon>
        <taxon>Dikarya</taxon>
        <taxon>Ascomycota</taxon>
        <taxon>Pezizomycotina</taxon>
        <taxon>Eurotiomycetes</taxon>
        <taxon>Eurotiomycetidae</taxon>
        <taxon>Eurotiales</taxon>
        <taxon>Trichocomaceae</taxon>
        <taxon>Talaromyces</taxon>
        <taxon>Talaromyces sect. Islandici</taxon>
    </lineage>
</organism>
<sequence length="262" mass="28502">MAMASLFKGSLAGPGYVILNVLRGINIIAFLDLIAASVVMLIKITINNNFFFFEAVTHVVTASLSIFLIISELPIFGNFFNRYCPQLGQSAGFGPLAFVMIVLGVSVVGNLNNDDFSQKNLGLSMWRIVASAGILSMTMGIVNFIAGFIFADSANSVTARQVRAYGAVADKVVDRKGSRKSFQLSLNREEALPTYRATANNNNNNNNNITRPMSMRHASRFPLKISSPVKERTDASSSKYSSSEVDLTMPNAAHHPAYSNFV</sequence>
<reference evidence="4 5" key="1">
    <citation type="submission" date="2015-04" db="EMBL/GenBank/DDBJ databases">
        <authorList>
            <person name="Syromyatnikov M.Y."/>
            <person name="Popov V.N."/>
        </authorList>
    </citation>
    <scope>NUCLEOTIDE SEQUENCE [LARGE SCALE GENOMIC DNA]</scope>
    <source>
        <strain evidence="4">WF-38-12</strain>
    </source>
</reference>
<feature type="transmembrane region" description="Helical" evidence="2">
    <location>
        <begin position="91"/>
        <end position="108"/>
    </location>
</feature>